<dbReference type="GO" id="GO:0001783">
    <property type="term" value="P:B cell apoptotic process"/>
    <property type="evidence" value="ECO:0007669"/>
    <property type="project" value="Ensembl"/>
</dbReference>
<dbReference type="SUPFAM" id="SSF47266">
    <property type="entry name" value="4-helical cytokines"/>
    <property type="match status" value="1"/>
</dbReference>
<comment type="function">
    <text evidence="12">Cytokine secreted predominantly by activated T-lymphocytes as well as mast cells and osteoblastic cells that controls the production and differentiation of hematopoietic progenitor cells into lineage-restricted cells. Stimulates also mature basophils, eosinophils, and monocytes to become functionally activated. In addition, plays an important role in neural cell proliferation and survival. Participates as well in bone homeostasis and inhibits osteoclast differentiation by preventing NF-kappa-B nuclear translocation and activation. Mechanistically, exerts its biological effects through a receptor composed of IL3RA subunit and a signal transducing subunit IL3RB. Receptor stimulation results in the rapid activation of JAK2 kinase activity leading to STAT5-mediated transcriptional program. Alternatively, contributes to cell survival under oxidative stress in non-hematopoietic systems by activating pathways mediated by PI3K/AKT and ERK.</text>
</comment>
<dbReference type="GO" id="GO:0046330">
    <property type="term" value="P:positive regulation of JNK cascade"/>
    <property type="evidence" value="ECO:0007669"/>
    <property type="project" value="Ensembl"/>
</dbReference>
<dbReference type="GO" id="GO:0005135">
    <property type="term" value="F:interleukin-3 receptor binding"/>
    <property type="evidence" value="ECO:0007669"/>
    <property type="project" value="Ensembl"/>
</dbReference>
<keyword evidence="13" id="KW-1015">Disulfide bond</keyword>
<dbReference type="InterPro" id="IPR002183">
    <property type="entry name" value="IL-3"/>
</dbReference>
<dbReference type="Pfam" id="PF02059">
    <property type="entry name" value="IL3"/>
    <property type="match status" value="1"/>
</dbReference>
<evidence type="ECO:0000256" key="7">
    <source>
        <dbReference type="ARBA" id="ARBA00023030"/>
    </source>
</evidence>
<dbReference type="PIRSF" id="PIRSF001939">
    <property type="entry name" value="IL-3"/>
    <property type="match status" value="1"/>
</dbReference>
<dbReference type="GO" id="GO:0038156">
    <property type="term" value="P:interleukin-3-mediated signaling pathway"/>
    <property type="evidence" value="ECO:0007669"/>
    <property type="project" value="Ensembl"/>
</dbReference>
<dbReference type="GO" id="GO:0042100">
    <property type="term" value="P:B cell proliferation"/>
    <property type="evidence" value="ECO:0007669"/>
    <property type="project" value="Ensembl"/>
</dbReference>
<dbReference type="GO" id="GO:0033024">
    <property type="term" value="P:mast cell apoptotic process"/>
    <property type="evidence" value="ECO:0007669"/>
    <property type="project" value="Ensembl"/>
</dbReference>
<evidence type="ECO:0000256" key="8">
    <source>
        <dbReference type="ARBA" id="ARBA00030364"/>
    </source>
</evidence>
<dbReference type="GO" id="GO:0006955">
    <property type="term" value="P:immune response"/>
    <property type="evidence" value="ECO:0007669"/>
    <property type="project" value="UniProtKB-UniRule"/>
</dbReference>
<dbReference type="Gene3D" id="1.20.1250.10">
    <property type="match status" value="1"/>
</dbReference>
<dbReference type="GO" id="GO:0097192">
    <property type="term" value="P:extrinsic apoptotic signaling pathway in absence of ligand"/>
    <property type="evidence" value="ECO:0007669"/>
    <property type="project" value="Ensembl"/>
</dbReference>
<dbReference type="Proteomes" id="UP000694415">
    <property type="component" value="Unplaced"/>
</dbReference>
<dbReference type="GO" id="GO:0002244">
    <property type="term" value="P:hematopoietic progenitor cell differentiation"/>
    <property type="evidence" value="ECO:0007669"/>
    <property type="project" value="Ensembl"/>
</dbReference>
<feature type="chain" id="PRO_5034220596" description="Interleukin-3" evidence="14">
    <location>
        <begin position="27"/>
        <end position="166"/>
    </location>
</feature>
<evidence type="ECO:0000256" key="2">
    <source>
        <dbReference type="ARBA" id="ARBA00008547"/>
    </source>
</evidence>
<evidence type="ECO:0000256" key="10">
    <source>
        <dbReference type="ARBA" id="ARBA00032468"/>
    </source>
</evidence>
<accession>A0A8C6GGL8</accession>
<dbReference type="GO" id="GO:0002763">
    <property type="term" value="P:positive regulation of myeloid leukocyte differentiation"/>
    <property type="evidence" value="ECO:0007669"/>
    <property type="project" value="Ensembl"/>
</dbReference>
<dbReference type="PRINTS" id="PR00430">
    <property type="entry name" value="INTERLEUKIN3"/>
</dbReference>
<dbReference type="GO" id="GO:0001558">
    <property type="term" value="P:regulation of cell growth"/>
    <property type="evidence" value="ECO:0007669"/>
    <property type="project" value="Ensembl"/>
</dbReference>
<dbReference type="GO" id="GO:0033026">
    <property type="term" value="P:negative regulation of mast cell apoptotic process"/>
    <property type="evidence" value="ECO:0007669"/>
    <property type="project" value="Ensembl"/>
</dbReference>
<dbReference type="GO" id="GO:0008083">
    <property type="term" value="F:growth factor activity"/>
    <property type="evidence" value="ECO:0007669"/>
    <property type="project" value="UniProtKB-KW"/>
</dbReference>
<evidence type="ECO:0000256" key="1">
    <source>
        <dbReference type="ARBA" id="ARBA00004613"/>
    </source>
</evidence>
<evidence type="ECO:0000256" key="6">
    <source>
        <dbReference type="ARBA" id="ARBA00022729"/>
    </source>
</evidence>
<sequence>MVLASSTTSIHTMLLLLLMLFHQGLQASINGRDTHRLTRTLNCSSIVKEIIGKLPEPELETDDEGSYLRNKIFRRVNLSKFVEIQGEVDPEDRYVIKSNLQKLNCCLPTSANDSALPGVFIRDLDDFWKKLRFYMVHLKDLETVLTFRPPQPASGSISPNRGTVEC</sequence>
<evidence type="ECO:0000256" key="3">
    <source>
        <dbReference type="ARBA" id="ARBA00019466"/>
    </source>
</evidence>
<dbReference type="PANTHER" id="PTHR48489">
    <property type="entry name" value="INTERLEUKIN-3"/>
    <property type="match status" value="1"/>
</dbReference>
<dbReference type="InterPro" id="IPR009079">
    <property type="entry name" value="4_helix_cytokine-like_core"/>
</dbReference>
<dbReference type="GO" id="GO:0042102">
    <property type="term" value="P:positive regulation of T cell proliferation"/>
    <property type="evidence" value="ECO:0007669"/>
    <property type="project" value="Ensembl"/>
</dbReference>
<evidence type="ECO:0000256" key="5">
    <source>
        <dbReference type="ARBA" id="ARBA00022525"/>
    </source>
</evidence>
<dbReference type="GO" id="GO:1901534">
    <property type="term" value="P:positive regulation of hematopoietic progenitor cell differentiation"/>
    <property type="evidence" value="ECO:0007669"/>
    <property type="project" value="Ensembl"/>
</dbReference>
<name>A0A8C6GGL8_MUSSI</name>
<keyword evidence="5 12" id="KW-0964">Secreted</keyword>
<evidence type="ECO:0000313" key="15">
    <source>
        <dbReference type="Ensembl" id="ENSMSIP00000005704.1"/>
    </source>
</evidence>
<dbReference type="GO" id="GO:0001666">
    <property type="term" value="P:response to hypoxia"/>
    <property type="evidence" value="ECO:0007669"/>
    <property type="project" value="Ensembl"/>
</dbReference>
<keyword evidence="4 12" id="KW-0202">Cytokine</keyword>
<reference evidence="15" key="2">
    <citation type="submission" date="2025-09" db="UniProtKB">
        <authorList>
            <consortium name="Ensembl"/>
        </authorList>
    </citation>
    <scope>IDENTIFICATION</scope>
</reference>
<dbReference type="GO" id="GO:0010468">
    <property type="term" value="P:regulation of gene expression"/>
    <property type="evidence" value="ECO:0007669"/>
    <property type="project" value="Ensembl"/>
</dbReference>
<keyword evidence="16" id="KW-1185">Reference proteome</keyword>
<reference evidence="15" key="1">
    <citation type="submission" date="2025-08" db="UniProtKB">
        <authorList>
            <consortium name="Ensembl"/>
        </authorList>
    </citation>
    <scope>IDENTIFICATION</scope>
</reference>
<comment type="similarity">
    <text evidence="2 12">Belongs to the IL-3 family.</text>
</comment>
<feature type="signal peptide" evidence="14">
    <location>
        <begin position="1"/>
        <end position="26"/>
    </location>
</feature>
<dbReference type="GO" id="GO:0030890">
    <property type="term" value="P:positive regulation of B cell proliferation"/>
    <property type="evidence" value="ECO:0007669"/>
    <property type="project" value="Ensembl"/>
</dbReference>
<dbReference type="GO" id="GO:0030224">
    <property type="term" value="P:monocyte differentiation"/>
    <property type="evidence" value="ECO:0007669"/>
    <property type="project" value="Ensembl"/>
</dbReference>
<evidence type="ECO:0000256" key="13">
    <source>
        <dbReference type="PIRSR" id="PIRSR001939-1"/>
    </source>
</evidence>
<evidence type="ECO:0000313" key="16">
    <source>
        <dbReference type="Proteomes" id="UP000694415"/>
    </source>
</evidence>
<evidence type="ECO:0000256" key="12">
    <source>
        <dbReference type="PIRNR" id="PIRNR001939"/>
    </source>
</evidence>
<dbReference type="GeneTree" id="ENSGT00940000163393"/>
<keyword evidence="6 14" id="KW-0732">Signal</keyword>
<protein>
    <recommendedName>
        <fullName evidence="3 12">Interleukin-3</fullName>
        <shortName evidence="12">IL-3</shortName>
    </recommendedName>
    <alternativeName>
        <fullName evidence="9 12">Hematopoietic growth factor</fullName>
    </alternativeName>
    <alternativeName>
        <fullName evidence="8 12">Mast cell growth factor</fullName>
    </alternativeName>
    <alternativeName>
        <fullName evidence="11 12">Multipotential colony-stimulating factor</fullName>
    </alternativeName>
    <alternativeName>
        <fullName evidence="10 12">P-cell-stimulating factor</fullName>
    </alternativeName>
</protein>
<dbReference type="GO" id="GO:0005125">
    <property type="term" value="F:cytokine activity"/>
    <property type="evidence" value="ECO:0007669"/>
    <property type="project" value="UniProtKB-KW"/>
</dbReference>
<dbReference type="Ensembl" id="ENSMSIT00000007208.1">
    <property type="protein sequence ID" value="ENSMSIP00000005704.1"/>
    <property type="gene ID" value="ENSMSIG00000005124.1"/>
</dbReference>
<dbReference type="GO" id="GO:0007254">
    <property type="term" value="P:JNK cascade"/>
    <property type="evidence" value="ECO:0007669"/>
    <property type="project" value="Ensembl"/>
</dbReference>
<comment type="subcellular location">
    <subcellularLocation>
        <location evidence="1 12">Secreted</location>
    </subcellularLocation>
</comment>
<proteinExistence type="inferred from homology"/>
<feature type="disulfide bond" evidence="13">
    <location>
        <begin position="43"/>
        <end position="106"/>
    </location>
</feature>
<organism evidence="15 16">
    <name type="scientific">Mus spicilegus</name>
    <name type="common">Mound-building mouse</name>
    <dbReference type="NCBI Taxonomy" id="10103"/>
    <lineage>
        <taxon>Eukaryota</taxon>
        <taxon>Metazoa</taxon>
        <taxon>Chordata</taxon>
        <taxon>Craniata</taxon>
        <taxon>Vertebrata</taxon>
        <taxon>Euteleostomi</taxon>
        <taxon>Mammalia</taxon>
        <taxon>Eutheria</taxon>
        <taxon>Euarchontoglires</taxon>
        <taxon>Glires</taxon>
        <taxon>Rodentia</taxon>
        <taxon>Myomorpha</taxon>
        <taxon>Muroidea</taxon>
        <taxon>Muridae</taxon>
        <taxon>Murinae</taxon>
        <taxon>Mus</taxon>
        <taxon>Mus</taxon>
    </lineage>
</organism>
<dbReference type="GO" id="GO:0042098">
    <property type="term" value="P:T cell proliferation"/>
    <property type="evidence" value="ECO:0007669"/>
    <property type="project" value="Ensembl"/>
</dbReference>
<evidence type="ECO:0000256" key="4">
    <source>
        <dbReference type="ARBA" id="ARBA00022514"/>
    </source>
</evidence>
<keyword evidence="7 12" id="KW-0339">Growth factor</keyword>
<dbReference type="AlphaFoldDB" id="A0A8C6GGL8"/>
<evidence type="ECO:0000256" key="9">
    <source>
        <dbReference type="ARBA" id="ARBA00031944"/>
    </source>
</evidence>
<dbReference type="GO" id="GO:0070662">
    <property type="term" value="P:mast cell proliferation"/>
    <property type="evidence" value="ECO:0007669"/>
    <property type="project" value="Ensembl"/>
</dbReference>
<dbReference type="GO" id="GO:0002903">
    <property type="term" value="P:negative regulation of B cell apoptotic process"/>
    <property type="evidence" value="ECO:0007669"/>
    <property type="project" value="Ensembl"/>
</dbReference>
<dbReference type="GO" id="GO:0006110">
    <property type="term" value="P:regulation of glycolytic process"/>
    <property type="evidence" value="ECO:0007669"/>
    <property type="project" value="Ensembl"/>
</dbReference>
<evidence type="ECO:0000256" key="11">
    <source>
        <dbReference type="ARBA" id="ARBA00033034"/>
    </source>
</evidence>
<dbReference type="PANTHER" id="PTHR48489:SF1">
    <property type="entry name" value="INTERLEUKIN-3"/>
    <property type="match status" value="1"/>
</dbReference>
<dbReference type="GO" id="GO:0070668">
    <property type="term" value="P:positive regulation of mast cell proliferation"/>
    <property type="evidence" value="ECO:0007669"/>
    <property type="project" value="Ensembl"/>
</dbReference>
<evidence type="ECO:0000256" key="14">
    <source>
        <dbReference type="SAM" id="SignalP"/>
    </source>
</evidence>
<dbReference type="GO" id="GO:0010507">
    <property type="term" value="P:negative regulation of autophagy"/>
    <property type="evidence" value="ECO:0007669"/>
    <property type="project" value="Ensembl"/>
</dbReference>
<dbReference type="GO" id="GO:0005615">
    <property type="term" value="C:extracellular space"/>
    <property type="evidence" value="ECO:0007669"/>
    <property type="project" value="UniProtKB-UniRule"/>
</dbReference>